<comment type="subcellular location">
    <subcellularLocation>
        <location evidence="1">Nucleus</location>
    </subcellularLocation>
</comment>
<dbReference type="NCBIfam" id="TIGR01557">
    <property type="entry name" value="myb_SHAQKYF"/>
    <property type="match status" value="1"/>
</dbReference>
<feature type="compositionally biased region" description="Polar residues" evidence="7">
    <location>
        <begin position="291"/>
        <end position="313"/>
    </location>
</feature>
<accession>A0A6A3AAT2</accession>
<name>A0A6A3AAT2_HIBSY</name>
<feature type="domain" description="HTH myb-type" evidence="8">
    <location>
        <begin position="225"/>
        <end position="285"/>
    </location>
</feature>
<proteinExistence type="predicted"/>
<dbReference type="InterPro" id="IPR001005">
    <property type="entry name" value="SANT/Myb"/>
</dbReference>
<organism evidence="9 10">
    <name type="scientific">Hibiscus syriacus</name>
    <name type="common">Rose of Sharon</name>
    <dbReference type="NCBI Taxonomy" id="106335"/>
    <lineage>
        <taxon>Eukaryota</taxon>
        <taxon>Viridiplantae</taxon>
        <taxon>Streptophyta</taxon>
        <taxon>Embryophyta</taxon>
        <taxon>Tracheophyta</taxon>
        <taxon>Spermatophyta</taxon>
        <taxon>Magnoliopsida</taxon>
        <taxon>eudicotyledons</taxon>
        <taxon>Gunneridae</taxon>
        <taxon>Pentapetalae</taxon>
        <taxon>rosids</taxon>
        <taxon>malvids</taxon>
        <taxon>Malvales</taxon>
        <taxon>Malvaceae</taxon>
        <taxon>Malvoideae</taxon>
        <taxon>Hibiscus</taxon>
    </lineage>
</organism>
<dbReference type="Pfam" id="PF00249">
    <property type="entry name" value="Myb_DNA-binding"/>
    <property type="match status" value="1"/>
</dbReference>
<sequence length="365" mass="41069">MDLSLDLSLVYVPKITSEFLQEVSKIKNGFQRLSKISDYIRRLEDETKKIDAFKRELPLCMLLLKDVIERLKEEEIQCKEMNDGSVLSSKGNTEENGKETMENDGGDMKNWMSSVQLWNSDADNVDPDKKQNTVPELKPRSEYQGDDLFKKIEGGAFVPFKDHVDKKIPGLSLMTPSSELPSCILKNNGGCVIGSGSSLYAQQNQIKFQTKSHNRHEDQQNQQQNSRKQRRCWSPELHRRFVEALQQLGGSQVATPKQIRELMQVEGLTNDEVKSHLQKYRLHIRKIPASSSGNKLCSAQNQSNEHSKASISRSGSPQGPLLGSGSAKDLSSTVCESMDTEDEKSDGHSWRSGDHKPERSVHSPP</sequence>
<dbReference type="OrthoDB" id="1908613at2759"/>
<evidence type="ECO:0000313" key="10">
    <source>
        <dbReference type="Proteomes" id="UP000436088"/>
    </source>
</evidence>
<dbReference type="InterPro" id="IPR009057">
    <property type="entry name" value="Homeodomain-like_sf"/>
</dbReference>
<evidence type="ECO:0000313" key="9">
    <source>
        <dbReference type="EMBL" id="KAE8701218.1"/>
    </source>
</evidence>
<protein>
    <recommendedName>
        <fullName evidence="8">HTH myb-type domain-containing protein</fullName>
    </recommendedName>
</protein>
<evidence type="ECO:0000256" key="1">
    <source>
        <dbReference type="ARBA" id="ARBA00004123"/>
    </source>
</evidence>
<dbReference type="GO" id="GO:0005634">
    <property type="term" value="C:nucleus"/>
    <property type="evidence" value="ECO:0007669"/>
    <property type="project" value="UniProtKB-SubCell"/>
</dbReference>
<dbReference type="PROSITE" id="PS51294">
    <property type="entry name" value="HTH_MYB"/>
    <property type="match status" value="1"/>
</dbReference>
<reference evidence="9" key="1">
    <citation type="submission" date="2019-09" db="EMBL/GenBank/DDBJ databases">
        <title>Draft genome information of white flower Hibiscus syriacus.</title>
        <authorList>
            <person name="Kim Y.-M."/>
        </authorList>
    </citation>
    <scope>NUCLEOTIDE SEQUENCE [LARGE SCALE GENOMIC DNA]</scope>
    <source>
        <strain evidence="9">YM2019G1</strain>
    </source>
</reference>
<feature type="region of interest" description="Disordered" evidence="7">
    <location>
        <begin position="210"/>
        <end position="232"/>
    </location>
</feature>
<dbReference type="FunFam" id="1.10.10.60:FF:000002">
    <property type="entry name" value="Myb family transcription factor"/>
    <property type="match status" value="1"/>
</dbReference>
<dbReference type="EMBL" id="VEPZ02001024">
    <property type="protein sequence ID" value="KAE8701218.1"/>
    <property type="molecule type" value="Genomic_DNA"/>
</dbReference>
<evidence type="ECO:0000256" key="5">
    <source>
        <dbReference type="ARBA" id="ARBA00023242"/>
    </source>
</evidence>
<comment type="caution">
    <text evidence="9">The sequence shown here is derived from an EMBL/GenBank/DDBJ whole genome shotgun (WGS) entry which is preliminary data.</text>
</comment>
<keyword evidence="2" id="KW-0805">Transcription regulation</keyword>
<dbReference type="InterPro" id="IPR058673">
    <property type="entry name" value="HHO5-like_N"/>
</dbReference>
<feature type="coiled-coil region" evidence="6">
    <location>
        <begin position="36"/>
        <end position="84"/>
    </location>
</feature>
<keyword evidence="6" id="KW-0175">Coiled coil</keyword>
<evidence type="ECO:0000256" key="7">
    <source>
        <dbReference type="SAM" id="MobiDB-lite"/>
    </source>
</evidence>
<evidence type="ECO:0000256" key="2">
    <source>
        <dbReference type="ARBA" id="ARBA00023015"/>
    </source>
</evidence>
<gene>
    <name evidence="9" type="ORF">F3Y22_tig00110548pilonHSYRG00562</name>
</gene>
<keyword evidence="5" id="KW-0539">Nucleus</keyword>
<evidence type="ECO:0000259" key="8">
    <source>
        <dbReference type="PROSITE" id="PS51294"/>
    </source>
</evidence>
<feature type="region of interest" description="Disordered" evidence="7">
    <location>
        <begin position="291"/>
        <end position="365"/>
    </location>
</feature>
<dbReference type="PANTHER" id="PTHR31003">
    <property type="entry name" value="MYB FAMILY TRANSCRIPTION FACTOR"/>
    <property type="match status" value="1"/>
</dbReference>
<dbReference type="Proteomes" id="UP000436088">
    <property type="component" value="Unassembled WGS sequence"/>
</dbReference>
<dbReference type="InterPro" id="IPR017930">
    <property type="entry name" value="Myb_dom"/>
</dbReference>
<dbReference type="InterPro" id="IPR006447">
    <property type="entry name" value="Myb_dom_plants"/>
</dbReference>
<dbReference type="GO" id="GO:0003700">
    <property type="term" value="F:DNA-binding transcription factor activity"/>
    <property type="evidence" value="ECO:0007669"/>
    <property type="project" value="InterPro"/>
</dbReference>
<evidence type="ECO:0000256" key="6">
    <source>
        <dbReference type="SAM" id="Coils"/>
    </source>
</evidence>
<dbReference type="Gene3D" id="1.10.10.60">
    <property type="entry name" value="Homeodomain-like"/>
    <property type="match status" value="1"/>
</dbReference>
<feature type="compositionally biased region" description="Basic and acidic residues" evidence="7">
    <location>
        <begin position="92"/>
        <end position="101"/>
    </location>
</feature>
<dbReference type="Pfam" id="PF26575">
    <property type="entry name" value="HHO5_N"/>
    <property type="match status" value="1"/>
</dbReference>
<feature type="compositionally biased region" description="Basic and acidic residues" evidence="7">
    <location>
        <begin position="345"/>
        <end position="365"/>
    </location>
</feature>
<keyword evidence="3" id="KW-0238">DNA-binding</keyword>
<keyword evidence="4" id="KW-0804">Transcription</keyword>
<dbReference type="PANTHER" id="PTHR31003:SF22">
    <property type="entry name" value="TRANSCRIPTION FACTOR HHO5"/>
    <property type="match status" value="1"/>
</dbReference>
<dbReference type="AlphaFoldDB" id="A0A6A3AAT2"/>
<feature type="compositionally biased region" description="Low complexity" evidence="7">
    <location>
        <begin position="314"/>
        <end position="326"/>
    </location>
</feature>
<evidence type="ECO:0000256" key="4">
    <source>
        <dbReference type="ARBA" id="ARBA00023163"/>
    </source>
</evidence>
<dbReference type="GO" id="GO:0003677">
    <property type="term" value="F:DNA binding"/>
    <property type="evidence" value="ECO:0007669"/>
    <property type="project" value="UniProtKB-KW"/>
</dbReference>
<evidence type="ECO:0000256" key="3">
    <source>
        <dbReference type="ARBA" id="ARBA00023125"/>
    </source>
</evidence>
<dbReference type="InterPro" id="IPR044787">
    <property type="entry name" value="HHO5-like"/>
</dbReference>
<keyword evidence="10" id="KW-1185">Reference proteome</keyword>
<dbReference type="SUPFAM" id="SSF46689">
    <property type="entry name" value="Homeodomain-like"/>
    <property type="match status" value="1"/>
</dbReference>
<feature type="region of interest" description="Disordered" evidence="7">
    <location>
        <begin position="84"/>
        <end position="108"/>
    </location>
</feature>